<keyword evidence="1" id="KW-1133">Transmembrane helix</keyword>
<keyword evidence="1" id="KW-0812">Transmembrane</keyword>
<dbReference type="Proteomes" id="UP000011135">
    <property type="component" value="Unassembled WGS sequence"/>
</dbReference>
<evidence type="ECO:0000313" key="2">
    <source>
        <dbReference type="EMBL" id="ELR69744.1"/>
    </source>
</evidence>
<proteinExistence type="predicted"/>
<protein>
    <submittedName>
        <fullName evidence="2">Uncharacterized protein</fullName>
    </submittedName>
</protein>
<evidence type="ECO:0000313" key="3">
    <source>
        <dbReference type="Proteomes" id="UP000011135"/>
    </source>
</evidence>
<reference evidence="2 3" key="1">
    <citation type="submission" date="2012-12" db="EMBL/GenBank/DDBJ databases">
        <title>Genome assembly of Fulvivirga imtechensis AK7.</title>
        <authorList>
            <person name="Nupur N."/>
            <person name="Khatri I."/>
            <person name="Kumar R."/>
            <person name="Subramanian S."/>
            <person name="Pinnaka A."/>
        </authorList>
    </citation>
    <scope>NUCLEOTIDE SEQUENCE [LARGE SCALE GENOMIC DNA]</scope>
    <source>
        <strain evidence="2 3">AK7</strain>
    </source>
</reference>
<dbReference type="STRING" id="1237149.C900_04721"/>
<accession>L8JQL0</accession>
<feature type="transmembrane region" description="Helical" evidence="1">
    <location>
        <begin position="20"/>
        <end position="38"/>
    </location>
</feature>
<dbReference type="EMBL" id="AMZN01000069">
    <property type="protein sequence ID" value="ELR69744.1"/>
    <property type="molecule type" value="Genomic_DNA"/>
</dbReference>
<evidence type="ECO:0000256" key="1">
    <source>
        <dbReference type="SAM" id="Phobius"/>
    </source>
</evidence>
<sequence length="41" mass="4548">MKVTHNNTGKYKNFTLVSSCWRLVSGCWFLVAGFWLPAAGG</sequence>
<dbReference type="AlphaFoldDB" id="L8JQL0"/>
<gene>
    <name evidence="2" type="ORF">C900_04721</name>
</gene>
<comment type="caution">
    <text evidence="2">The sequence shown here is derived from an EMBL/GenBank/DDBJ whole genome shotgun (WGS) entry which is preliminary data.</text>
</comment>
<keyword evidence="3" id="KW-1185">Reference proteome</keyword>
<keyword evidence="1" id="KW-0472">Membrane</keyword>
<name>L8JQL0_9BACT</name>
<organism evidence="2 3">
    <name type="scientific">Fulvivirga imtechensis AK7</name>
    <dbReference type="NCBI Taxonomy" id="1237149"/>
    <lineage>
        <taxon>Bacteria</taxon>
        <taxon>Pseudomonadati</taxon>
        <taxon>Bacteroidota</taxon>
        <taxon>Cytophagia</taxon>
        <taxon>Cytophagales</taxon>
        <taxon>Fulvivirgaceae</taxon>
        <taxon>Fulvivirga</taxon>
    </lineage>
</organism>